<organism evidence="2 3">
    <name type="scientific">Candidatus Polarisedimenticola svalbardensis</name>
    <dbReference type="NCBI Taxonomy" id="2886004"/>
    <lineage>
        <taxon>Bacteria</taxon>
        <taxon>Pseudomonadati</taxon>
        <taxon>Acidobacteriota</taxon>
        <taxon>Candidatus Polarisedimenticolia</taxon>
        <taxon>Candidatus Polarisedimenticolales</taxon>
        <taxon>Candidatus Polarisedimenticolaceae</taxon>
        <taxon>Candidatus Polarisedimenticola</taxon>
    </lineage>
</organism>
<evidence type="ECO:0000259" key="1">
    <source>
        <dbReference type="Pfam" id="PF01402"/>
    </source>
</evidence>
<name>A0A8J7CEQ4_9BACT</name>
<dbReference type="Pfam" id="PF01402">
    <property type="entry name" value="RHH_1"/>
    <property type="match status" value="1"/>
</dbReference>
<evidence type="ECO:0000313" key="3">
    <source>
        <dbReference type="Proteomes" id="UP000648239"/>
    </source>
</evidence>
<dbReference type="GO" id="GO:0006355">
    <property type="term" value="P:regulation of DNA-templated transcription"/>
    <property type="evidence" value="ECO:0007669"/>
    <property type="project" value="InterPro"/>
</dbReference>
<dbReference type="Proteomes" id="UP000648239">
    <property type="component" value="Unassembled WGS sequence"/>
</dbReference>
<dbReference type="InterPro" id="IPR013321">
    <property type="entry name" value="Arc_rbn_hlx_hlx"/>
</dbReference>
<protein>
    <submittedName>
        <fullName evidence="2">Ribbon-helix-helix protein, CopG family</fullName>
    </submittedName>
</protein>
<comment type="caution">
    <text evidence="2">The sequence shown here is derived from an EMBL/GenBank/DDBJ whole genome shotgun (WGS) entry which is preliminary data.</text>
</comment>
<dbReference type="EMBL" id="JACXWD010000034">
    <property type="protein sequence ID" value="MBD3868534.1"/>
    <property type="molecule type" value="Genomic_DNA"/>
</dbReference>
<accession>A0A8J7CEQ4</accession>
<feature type="domain" description="Ribbon-helix-helix protein CopG" evidence="1">
    <location>
        <begin position="2"/>
        <end position="41"/>
    </location>
</feature>
<sequence length="77" mass="8941">MKSIQITFDESLLAALDATEEVKKDGRSAVMRRAVQMYLKRRRKWEIAERYRKAYVADGGSLEGFEGWEDQGAWPDE</sequence>
<gene>
    <name evidence="2" type="ORF">IFK94_10465</name>
</gene>
<dbReference type="Gene3D" id="1.10.1220.10">
    <property type="entry name" value="Met repressor-like"/>
    <property type="match status" value="1"/>
</dbReference>
<reference evidence="2 3" key="1">
    <citation type="submission" date="2020-08" db="EMBL/GenBank/DDBJ databases">
        <title>Acidobacteriota in marine sediments use diverse sulfur dissimilation pathways.</title>
        <authorList>
            <person name="Wasmund K."/>
        </authorList>
    </citation>
    <scope>NUCLEOTIDE SEQUENCE [LARGE SCALE GENOMIC DNA]</scope>
    <source>
        <strain evidence="2">MAG AM4</strain>
    </source>
</reference>
<proteinExistence type="predicted"/>
<evidence type="ECO:0000313" key="2">
    <source>
        <dbReference type="EMBL" id="MBD3868534.1"/>
    </source>
</evidence>
<dbReference type="AlphaFoldDB" id="A0A8J7CEQ4"/>
<dbReference type="InterPro" id="IPR002145">
    <property type="entry name" value="CopG"/>
</dbReference>